<protein>
    <submittedName>
        <fullName evidence="1">Uncharacterized protein</fullName>
    </submittedName>
</protein>
<keyword evidence="2" id="KW-1185">Reference proteome</keyword>
<sequence length="54" mass="6083">MPLVIFGDGMFNKDSVPIRGNIYGVASVVSKNLRRREQLEELCLIGINEFRTSV</sequence>
<reference evidence="1" key="1">
    <citation type="submission" date="2021-01" db="EMBL/GenBank/DDBJ databases">
        <title>Metabolic potential, ecology and presence of endohyphal bacteria is reflected in genomic diversity of Mucoromycotina.</title>
        <authorList>
            <person name="Muszewska A."/>
            <person name="Okrasinska A."/>
            <person name="Steczkiewicz K."/>
            <person name="Drgas O."/>
            <person name="Orlowska M."/>
            <person name="Perlinska-Lenart U."/>
            <person name="Aleksandrzak-Piekarczyk T."/>
            <person name="Szatraj K."/>
            <person name="Zielenkiewicz U."/>
            <person name="Pilsyk S."/>
            <person name="Malc E."/>
            <person name="Mieczkowski P."/>
            <person name="Kruszewska J.S."/>
            <person name="Biernat P."/>
            <person name="Pawlowska J."/>
        </authorList>
    </citation>
    <scope>NUCLEOTIDE SEQUENCE</scope>
    <source>
        <strain evidence="1">WA0000018081</strain>
    </source>
</reference>
<name>A0A8H7SHC2_9FUNG</name>
<dbReference type="AlphaFoldDB" id="A0A8H7SHC2"/>
<accession>A0A8H7SHC2</accession>
<dbReference type="Proteomes" id="UP000613177">
    <property type="component" value="Unassembled WGS sequence"/>
</dbReference>
<evidence type="ECO:0000313" key="2">
    <source>
        <dbReference type="Proteomes" id="UP000613177"/>
    </source>
</evidence>
<proteinExistence type="predicted"/>
<organism evidence="1 2">
    <name type="scientific">Thamnidium elegans</name>
    <dbReference type="NCBI Taxonomy" id="101142"/>
    <lineage>
        <taxon>Eukaryota</taxon>
        <taxon>Fungi</taxon>
        <taxon>Fungi incertae sedis</taxon>
        <taxon>Mucoromycota</taxon>
        <taxon>Mucoromycotina</taxon>
        <taxon>Mucoromycetes</taxon>
        <taxon>Mucorales</taxon>
        <taxon>Mucorineae</taxon>
        <taxon>Mucoraceae</taxon>
        <taxon>Thamnidium</taxon>
    </lineage>
</organism>
<gene>
    <name evidence="1" type="ORF">INT48_003146</name>
</gene>
<comment type="caution">
    <text evidence="1">The sequence shown here is derived from an EMBL/GenBank/DDBJ whole genome shotgun (WGS) entry which is preliminary data.</text>
</comment>
<feature type="non-terminal residue" evidence="1">
    <location>
        <position position="54"/>
    </location>
</feature>
<evidence type="ECO:0000313" key="1">
    <source>
        <dbReference type="EMBL" id="KAG2229459.1"/>
    </source>
</evidence>
<dbReference type="EMBL" id="JAEPRE010000272">
    <property type="protein sequence ID" value="KAG2229459.1"/>
    <property type="molecule type" value="Genomic_DNA"/>
</dbReference>